<reference evidence="1 2" key="1">
    <citation type="submission" date="2019-03" db="EMBL/GenBank/DDBJ databases">
        <title>Genome sequence of Thiobacillaceae bacterium LSR1, a sulfur-oxidizing bacterium isolated from freshwater sediment.</title>
        <authorList>
            <person name="Li S."/>
        </authorList>
    </citation>
    <scope>NUCLEOTIDE SEQUENCE [LARGE SCALE GENOMIC DNA]</scope>
    <source>
        <strain evidence="1 2">LSR1</strain>
    </source>
</reference>
<keyword evidence="2" id="KW-1185">Reference proteome</keyword>
<gene>
    <name evidence="1" type="ORF">EZJ19_15195</name>
</gene>
<dbReference type="Proteomes" id="UP000295443">
    <property type="component" value="Unassembled WGS sequence"/>
</dbReference>
<evidence type="ECO:0000313" key="1">
    <source>
        <dbReference type="EMBL" id="TCJ11615.1"/>
    </source>
</evidence>
<sequence length="104" mass="11721">MPGYFLQSHAIKKHRLIVVVLSIPAPYLSSCKTEQNDEGMIVKTITKTVGESQPSHEICTSFVLSKDGIVTYFAVAEEVDEHEFDQDAMILLFKHTEAIEIRPK</sequence>
<organism evidence="1 2">
    <name type="scientific">Parasulfuritortus cantonensis</name>
    <dbReference type="NCBI Taxonomy" id="2528202"/>
    <lineage>
        <taxon>Bacteria</taxon>
        <taxon>Pseudomonadati</taxon>
        <taxon>Pseudomonadota</taxon>
        <taxon>Betaproteobacteria</taxon>
        <taxon>Nitrosomonadales</taxon>
        <taxon>Thiobacillaceae</taxon>
        <taxon>Parasulfuritortus</taxon>
    </lineage>
</organism>
<protein>
    <submittedName>
        <fullName evidence="1">Uncharacterized protein</fullName>
    </submittedName>
</protein>
<dbReference type="RefSeq" id="WP_131449078.1">
    <property type="nucleotide sequence ID" value="NZ_SJZB01000052.1"/>
</dbReference>
<comment type="caution">
    <text evidence="1">The sequence shown here is derived from an EMBL/GenBank/DDBJ whole genome shotgun (WGS) entry which is preliminary data.</text>
</comment>
<dbReference type="EMBL" id="SJZB01000052">
    <property type="protein sequence ID" value="TCJ11615.1"/>
    <property type="molecule type" value="Genomic_DNA"/>
</dbReference>
<dbReference type="AlphaFoldDB" id="A0A4R1B6L9"/>
<evidence type="ECO:0000313" key="2">
    <source>
        <dbReference type="Proteomes" id="UP000295443"/>
    </source>
</evidence>
<proteinExistence type="predicted"/>
<accession>A0A4R1B6L9</accession>
<name>A0A4R1B6L9_9PROT</name>